<keyword evidence="2 6" id="KW-0479">Metal-binding</keyword>
<evidence type="ECO:0000313" key="8">
    <source>
        <dbReference type="EMBL" id="CAI0409291.1"/>
    </source>
</evidence>
<dbReference type="PROSITE" id="PS51471">
    <property type="entry name" value="FE2OG_OXY"/>
    <property type="match status" value="1"/>
</dbReference>
<dbReference type="PANTHER" id="PTHR47991">
    <property type="entry name" value="OXOGLUTARATE/IRON-DEPENDENT DIOXYGENASE"/>
    <property type="match status" value="1"/>
</dbReference>
<dbReference type="Gene3D" id="2.60.120.330">
    <property type="entry name" value="B-lactam Antibiotic, Isopenicillin N Synthase, Chain"/>
    <property type="match status" value="1"/>
</dbReference>
<evidence type="ECO:0000259" key="7">
    <source>
        <dbReference type="PROSITE" id="PS51471"/>
    </source>
</evidence>
<keyword evidence="4 6" id="KW-0560">Oxidoreductase</keyword>
<organism evidence="9 10">
    <name type="scientific">Linum tenue</name>
    <dbReference type="NCBI Taxonomy" id="586396"/>
    <lineage>
        <taxon>Eukaryota</taxon>
        <taxon>Viridiplantae</taxon>
        <taxon>Streptophyta</taxon>
        <taxon>Embryophyta</taxon>
        <taxon>Tracheophyta</taxon>
        <taxon>Spermatophyta</taxon>
        <taxon>Magnoliopsida</taxon>
        <taxon>eudicotyledons</taxon>
        <taxon>Gunneridae</taxon>
        <taxon>Pentapetalae</taxon>
        <taxon>rosids</taxon>
        <taxon>fabids</taxon>
        <taxon>Malpighiales</taxon>
        <taxon>Linaceae</taxon>
        <taxon>Linum</taxon>
    </lineage>
</organism>
<dbReference type="EMBL" id="CAMGYJ010000005">
    <property type="protein sequence ID" value="CAI0409662.1"/>
    <property type="molecule type" value="Genomic_DNA"/>
</dbReference>
<dbReference type="GO" id="GO:0031418">
    <property type="term" value="F:L-ascorbic acid binding"/>
    <property type="evidence" value="ECO:0007669"/>
    <property type="project" value="UniProtKB-KW"/>
</dbReference>
<evidence type="ECO:0000256" key="5">
    <source>
        <dbReference type="ARBA" id="ARBA00023004"/>
    </source>
</evidence>
<sequence>MGSSKLGSSLLVPSVQELAKSNNARAAVPPRYIREREELVTRSASDDIKNGGSVINAAVGDDEVPVIDMEKLLSPDSMASELSKLHFASTHWGFFQLINHGVSSALLEKVKAEVEQFFNLTMEEKQKFWQREGEVEGFGQAFVVSDEQKLDWADLFFLVTQPPSERKPHLFPNLPLPLRDTLEAYSMGLKKTAMEILVHMARALDMEENEMRELFDDGHQSMRMNYYPPCPQPNQVIGLTPHSDATGLTILLQLNQVEGLQIRKNGNWVSVKPLPDAFVINIGDIVEIVTNGAYRSIEHRATVNSEKERLSIATFYGPSYEKEIGPAKSLVTDENPPRFKKILVEDFFKGVFARELNGKSYIHSLRI</sequence>
<comment type="caution">
    <text evidence="9">The sequence shown here is derived from an EMBL/GenBank/DDBJ whole genome shotgun (WGS) entry which is preliminary data.</text>
</comment>
<dbReference type="InterPro" id="IPR005123">
    <property type="entry name" value="Oxoglu/Fe-dep_dioxygenase_dom"/>
</dbReference>
<dbReference type="InterPro" id="IPR026992">
    <property type="entry name" value="DIOX_N"/>
</dbReference>
<proteinExistence type="inferred from homology"/>
<evidence type="ECO:0000313" key="9">
    <source>
        <dbReference type="EMBL" id="CAI0409662.1"/>
    </source>
</evidence>
<evidence type="ECO:0000256" key="2">
    <source>
        <dbReference type="ARBA" id="ARBA00022723"/>
    </source>
</evidence>
<evidence type="ECO:0000256" key="1">
    <source>
        <dbReference type="ARBA" id="ARBA00008056"/>
    </source>
</evidence>
<accession>A0AAV0JI92</accession>
<dbReference type="InterPro" id="IPR044861">
    <property type="entry name" value="IPNS-like_FE2OG_OXY"/>
</dbReference>
<dbReference type="Pfam" id="PF14226">
    <property type="entry name" value="DIOX_N"/>
    <property type="match status" value="1"/>
</dbReference>
<keyword evidence="3" id="KW-0847">Vitamin C</keyword>
<dbReference type="GO" id="GO:0046872">
    <property type="term" value="F:metal ion binding"/>
    <property type="evidence" value="ECO:0007669"/>
    <property type="project" value="UniProtKB-KW"/>
</dbReference>
<feature type="domain" description="Fe2OG dioxygenase" evidence="7">
    <location>
        <begin position="218"/>
        <end position="318"/>
    </location>
</feature>
<dbReference type="InterPro" id="IPR027443">
    <property type="entry name" value="IPNS-like_sf"/>
</dbReference>
<comment type="similarity">
    <text evidence="1 6">Belongs to the iron/ascorbate-dependent oxidoreductase family.</text>
</comment>
<dbReference type="Proteomes" id="UP001154282">
    <property type="component" value="Unassembled WGS sequence"/>
</dbReference>
<evidence type="ECO:0000256" key="3">
    <source>
        <dbReference type="ARBA" id="ARBA00022896"/>
    </source>
</evidence>
<evidence type="ECO:0000256" key="6">
    <source>
        <dbReference type="RuleBase" id="RU003682"/>
    </source>
</evidence>
<reference evidence="9" key="1">
    <citation type="submission" date="2022-08" db="EMBL/GenBank/DDBJ databases">
        <authorList>
            <person name="Gutierrez-Valencia J."/>
        </authorList>
    </citation>
    <scope>NUCLEOTIDE SEQUENCE</scope>
</reference>
<keyword evidence="10" id="KW-1185">Reference proteome</keyword>
<dbReference type="GO" id="GO:0016491">
    <property type="term" value="F:oxidoreductase activity"/>
    <property type="evidence" value="ECO:0007669"/>
    <property type="project" value="UniProtKB-KW"/>
</dbReference>
<dbReference type="Pfam" id="PF03171">
    <property type="entry name" value="2OG-FeII_Oxy"/>
    <property type="match status" value="1"/>
</dbReference>
<dbReference type="SUPFAM" id="SSF51197">
    <property type="entry name" value="Clavaminate synthase-like"/>
    <property type="match status" value="1"/>
</dbReference>
<dbReference type="AlphaFoldDB" id="A0AAV0JI92"/>
<evidence type="ECO:0000313" key="10">
    <source>
        <dbReference type="Proteomes" id="UP001154282"/>
    </source>
</evidence>
<dbReference type="FunFam" id="2.60.120.330:FF:000001">
    <property type="entry name" value="Protein SRG1"/>
    <property type="match status" value="1"/>
</dbReference>
<dbReference type="EMBL" id="CAMGYJ010000005">
    <property type="protein sequence ID" value="CAI0409291.1"/>
    <property type="molecule type" value="Genomic_DNA"/>
</dbReference>
<gene>
    <name evidence="8" type="ORF">LITE_LOCUS14328</name>
    <name evidence="9" type="ORF">LITE_LOCUS14462</name>
</gene>
<dbReference type="InterPro" id="IPR050295">
    <property type="entry name" value="Plant_2OG-oxidoreductases"/>
</dbReference>
<evidence type="ECO:0000256" key="4">
    <source>
        <dbReference type="ARBA" id="ARBA00023002"/>
    </source>
</evidence>
<keyword evidence="5 6" id="KW-0408">Iron</keyword>
<name>A0AAV0JI92_9ROSI</name>
<protein>
    <recommendedName>
        <fullName evidence="7">Fe2OG dioxygenase domain-containing protein</fullName>
    </recommendedName>
</protein>